<dbReference type="EMBL" id="UGRY01000002">
    <property type="protein sequence ID" value="SUA78751.1"/>
    <property type="molecule type" value="Genomic_DNA"/>
</dbReference>
<dbReference type="InterPro" id="IPR032710">
    <property type="entry name" value="NTF2-like_dom_sf"/>
</dbReference>
<evidence type="ECO:0000259" key="1">
    <source>
        <dbReference type="Pfam" id="PF13577"/>
    </source>
</evidence>
<dbReference type="Pfam" id="PF13577">
    <property type="entry name" value="SnoaL_4"/>
    <property type="match status" value="1"/>
</dbReference>
<sequence length="207" mass="22188">MHTNRPSHSDATSTHDSVHRHATVAVPHVGPQPARRLSGAIRRAALTGTFALLAAAATACTAGGGAAPMDSVRDDEAEISRLVTRLGVALDEHDFQALPQLFTPEATATTPGGTAVGRDKVIAQATRNHTDFPNLQHIVSGVLVDVNGDRAEVRANLVGYFGRADDPEPVRRIGGVYRFGAVRTEDGWRFDALTVRQVWRIERETAA</sequence>
<proteinExistence type="predicted"/>
<dbReference type="STRING" id="1406858.GCA_000710895_05310"/>
<accession>A0A378YQJ8</accession>
<organism evidence="2 3">
    <name type="scientific">Nocardia otitidiscaviarum</name>
    <dbReference type="NCBI Taxonomy" id="1823"/>
    <lineage>
        <taxon>Bacteria</taxon>
        <taxon>Bacillati</taxon>
        <taxon>Actinomycetota</taxon>
        <taxon>Actinomycetes</taxon>
        <taxon>Mycobacteriales</taxon>
        <taxon>Nocardiaceae</taxon>
        <taxon>Nocardia</taxon>
    </lineage>
</organism>
<dbReference type="Proteomes" id="UP000255467">
    <property type="component" value="Unassembled WGS sequence"/>
</dbReference>
<dbReference type="OrthoDB" id="4941530at2"/>
<evidence type="ECO:0000313" key="3">
    <source>
        <dbReference type="Proteomes" id="UP000255467"/>
    </source>
</evidence>
<name>A0A378YQJ8_9NOCA</name>
<evidence type="ECO:0000313" key="2">
    <source>
        <dbReference type="EMBL" id="SUA78751.1"/>
    </source>
</evidence>
<dbReference type="SUPFAM" id="SSF54427">
    <property type="entry name" value="NTF2-like"/>
    <property type="match status" value="1"/>
</dbReference>
<keyword evidence="3" id="KW-1185">Reference proteome</keyword>
<reference evidence="2 3" key="1">
    <citation type="submission" date="2018-06" db="EMBL/GenBank/DDBJ databases">
        <authorList>
            <consortium name="Pathogen Informatics"/>
            <person name="Doyle S."/>
        </authorList>
    </citation>
    <scope>NUCLEOTIDE SEQUENCE [LARGE SCALE GENOMIC DNA]</scope>
    <source>
        <strain evidence="2 3">NCTC1934</strain>
    </source>
</reference>
<dbReference type="AlphaFoldDB" id="A0A378YQJ8"/>
<gene>
    <name evidence="2" type="ORF">NCTC1934_03490</name>
</gene>
<dbReference type="InterPro" id="IPR037401">
    <property type="entry name" value="SnoaL-like"/>
</dbReference>
<protein>
    <submittedName>
        <fullName evidence="2">SnoaL-like domain</fullName>
    </submittedName>
</protein>
<dbReference type="Gene3D" id="3.10.450.50">
    <property type="match status" value="1"/>
</dbReference>
<feature type="domain" description="SnoaL-like" evidence="1">
    <location>
        <begin position="74"/>
        <end position="193"/>
    </location>
</feature>
<dbReference type="CDD" id="cd00531">
    <property type="entry name" value="NTF2_like"/>
    <property type="match status" value="1"/>
</dbReference>